<dbReference type="InterPro" id="IPR001623">
    <property type="entry name" value="DnaJ_domain"/>
</dbReference>
<feature type="domain" description="J" evidence="1">
    <location>
        <begin position="7"/>
        <end position="71"/>
    </location>
</feature>
<comment type="caution">
    <text evidence="2">The sequence shown here is derived from an EMBL/GenBank/DDBJ whole genome shotgun (WGS) entry which is preliminary data.</text>
</comment>
<dbReference type="SMART" id="SM00271">
    <property type="entry name" value="DnaJ"/>
    <property type="match status" value="1"/>
</dbReference>
<reference evidence="2" key="1">
    <citation type="journal article" date="2020" name="mSystems">
        <title>Genome- and Community-Level Interaction Insights into Carbon Utilization and Element Cycling Functions of Hydrothermarchaeota in Hydrothermal Sediment.</title>
        <authorList>
            <person name="Zhou Z."/>
            <person name="Liu Y."/>
            <person name="Xu W."/>
            <person name="Pan J."/>
            <person name="Luo Z.H."/>
            <person name="Li M."/>
        </authorList>
    </citation>
    <scope>NUCLEOTIDE SEQUENCE [LARGE SCALE GENOMIC DNA]</scope>
    <source>
        <strain evidence="2">HyVt-513</strain>
    </source>
</reference>
<dbReference type="PROSITE" id="PS50076">
    <property type="entry name" value="DNAJ_2"/>
    <property type="match status" value="1"/>
</dbReference>
<dbReference type="Gene3D" id="1.10.287.110">
    <property type="entry name" value="DnaJ domain"/>
    <property type="match status" value="1"/>
</dbReference>
<dbReference type="Proteomes" id="UP000885722">
    <property type="component" value="Unassembled WGS sequence"/>
</dbReference>
<dbReference type="Pfam" id="PF00226">
    <property type="entry name" value="DnaJ"/>
    <property type="match status" value="1"/>
</dbReference>
<dbReference type="EMBL" id="DRNO01000239">
    <property type="protein sequence ID" value="HFC03929.1"/>
    <property type="molecule type" value="Genomic_DNA"/>
</dbReference>
<protein>
    <submittedName>
        <fullName evidence="2">Molecular chaperone DnaJ</fullName>
    </submittedName>
</protein>
<dbReference type="InterPro" id="IPR050817">
    <property type="entry name" value="DjlA_DnaK_co-chaperone"/>
</dbReference>
<gene>
    <name evidence="2" type="ORF">ENJ74_03555</name>
</gene>
<dbReference type="InterPro" id="IPR036869">
    <property type="entry name" value="J_dom_sf"/>
</dbReference>
<evidence type="ECO:0000313" key="2">
    <source>
        <dbReference type="EMBL" id="HFC03929.1"/>
    </source>
</evidence>
<dbReference type="AlphaFoldDB" id="A0A7V2WM73"/>
<sequence length="87" mass="10566">MQPSIRKALETLGLPPLVTRREIKKRYRQLARRHHPDRNAGDARKMEEINRAYETLMEYVENFRFRFDEEEMAQQNPQAHHSDKFKI</sequence>
<dbReference type="PRINTS" id="PR00625">
    <property type="entry name" value="JDOMAIN"/>
</dbReference>
<dbReference type="SUPFAM" id="SSF46565">
    <property type="entry name" value="Chaperone J-domain"/>
    <property type="match status" value="1"/>
</dbReference>
<dbReference type="CDD" id="cd06257">
    <property type="entry name" value="DnaJ"/>
    <property type="match status" value="1"/>
</dbReference>
<proteinExistence type="predicted"/>
<dbReference type="PANTHER" id="PTHR24074">
    <property type="entry name" value="CO-CHAPERONE PROTEIN DJLA"/>
    <property type="match status" value="1"/>
</dbReference>
<name>A0A7V2WM73_9BACT</name>
<accession>A0A7V2WM73</accession>
<organism evidence="2">
    <name type="scientific">Nitratifractor salsuginis</name>
    <dbReference type="NCBI Taxonomy" id="269261"/>
    <lineage>
        <taxon>Bacteria</taxon>
        <taxon>Pseudomonadati</taxon>
        <taxon>Campylobacterota</taxon>
        <taxon>Epsilonproteobacteria</taxon>
        <taxon>Campylobacterales</taxon>
        <taxon>Sulfurovaceae</taxon>
        <taxon>Nitratifractor</taxon>
    </lineage>
</organism>
<evidence type="ECO:0000259" key="1">
    <source>
        <dbReference type="PROSITE" id="PS50076"/>
    </source>
</evidence>